<evidence type="ECO:0000313" key="7">
    <source>
        <dbReference type="Proteomes" id="UP001519307"/>
    </source>
</evidence>
<evidence type="ECO:0000256" key="2">
    <source>
        <dbReference type="ARBA" id="ARBA00022980"/>
    </source>
</evidence>
<evidence type="ECO:0000256" key="5">
    <source>
        <dbReference type="HAMAP-Rule" id="MF_00294"/>
    </source>
</evidence>
<comment type="similarity">
    <text evidence="1 5">Belongs to the bacterial ribosomal protein bL33 family.</text>
</comment>
<organism evidence="6 7">
    <name type="scientific">Clostridium algifaecis</name>
    <dbReference type="NCBI Taxonomy" id="1472040"/>
    <lineage>
        <taxon>Bacteria</taxon>
        <taxon>Bacillati</taxon>
        <taxon>Bacillota</taxon>
        <taxon>Clostridia</taxon>
        <taxon>Eubacteriales</taxon>
        <taxon>Clostridiaceae</taxon>
        <taxon>Clostridium</taxon>
    </lineage>
</organism>
<protein>
    <recommendedName>
        <fullName evidence="4 5">Large ribosomal subunit protein bL33</fullName>
    </recommendedName>
</protein>
<dbReference type="InterPro" id="IPR001705">
    <property type="entry name" value="Ribosomal_bL33"/>
</dbReference>
<dbReference type="EMBL" id="JAGGLM010000010">
    <property type="protein sequence ID" value="MBP2033139.1"/>
    <property type="molecule type" value="Genomic_DNA"/>
</dbReference>
<reference evidence="6 7" key="1">
    <citation type="submission" date="2021-03" db="EMBL/GenBank/DDBJ databases">
        <title>Genomic Encyclopedia of Type Strains, Phase IV (KMG-IV): sequencing the most valuable type-strain genomes for metagenomic binning, comparative biology and taxonomic classification.</title>
        <authorList>
            <person name="Goeker M."/>
        </authorList>
    </citation>
    <scope>NUCLEOTIDE SEQUENCE [LARGE SCALE GENOMIC DNA]</scope>
    <source>
        <strain evidence="6 7">DSM 28783</strain>
    </source>
</reference>
<keyword evidence="2 5" id="KW-0689">Ribosomal protein</keyword>
<comment type="caution">
    <text evidence="6">The sequence shown here is derived from an EMBL/GenBank/DDBJ whole genome shotgun (WGS) entry which is preliminary data.</text>
</comment>
<evidence type="ECO:0000256" key="4">
    <source>
        <dbReference type="ARBA" id="ARBA00035176"/>
    </source>
</evidence>
<dbReference type="InterPro" id="IPR038584">
    <property type="entry name" value="Ribosomal_bL33_sf"/>
</dbReference>
<dbReference type="NCBIfam" id="NF001764">
    <property type="entry name" value="PRK00504.1"/>
    <property type="match status" value="1"/>
</dbReference>
<dbReference type="GO" id="GO:0005840">
    <property type="term" value="C:ribosome"/>
    <property type="evidence" value="ECO:0007669"/>
    <property type="project" value="UniProtKB-KW"/>
</dbReference>
<proteinExistence type="inferred from homology"/>
<evidence type="ECO:0000313" key="6">
    <source>
        <dbReference type="EMBL" id="MBP2033139.1"/>
    </source>
</evidence>
<keyword evidence="3 5" id="KW-0687">Ribonucleoprotein</keyword>
<dbReference type="Proteomes" id="UP001519307">
    <property type="component" value="Unassembled WGS sequence"/>
</dbReference>
<dbReference type="NCBIfam" id="NF001860">
    <property type="entry name" value="PRK00595.1"/>
    <property type="match status" value="1"/>
</dbReference>
<name>A0ABS4KSW5_9CLOT</name>
<dbReference type="InterPro" id="IPR018264">
    <property type="entry name" value="Ribosomal_bL33_CS"/>
</dbReference>
<dbReference type="HAMAP" id="MF_00294">
    <property type="entry name" value="Ribosomal_bL33"/>
    <property type="match status" value="1"/>
</dbReference>
<sequence>MAVRVKVTLACTDCKQRNYSTIKNKKNNPDRLEMKKYCPFCHKHTVHKETK</sequence>
<gene>
    <name evidence="5" type="primary">rpmG</name>
    <name evidence="6" type="ORF">J2Z42_001822</name>
</gene>
<dbReference type="PANTHER" id="PTHR43168">
    <property type="entry name" value="50S RIBOSOMAL PROTEIN L33, CHLOROPLASTIC"/>
    <property type="match status" value="1"/>
</dbReference>
<keyword evidence="7" id="KW-1185">Reference proteome</keyword>
<dbReference type="PROSITE" id="PS00582">
    <property type="entry name" value="RIBOSOMAL_L33"/>
    <property type="match status" value="1"/>
</dbReference>
<dbReference type="InterPro" id="IPR011332">
    <property type="entry name" value="Ribosomal_zn-bd"/>
</dbReference>
<dbReference type="NCBIfam" id="TIGR01023">
    <property type="entry name" value="rpmG_bact"/>
    <property type="match status" value="1"/>
</dbReference>
<accession>A0ABS4KSW5</accession>
<dbReference type="Gene3D" id="2.20.28.120">
    <property type="entry name" value="Ribosomal protein L33"/>
    <property type="match status" value="1"/>
</dbReference>
<evidence type="ECO:0000256" key="1">
    <source>
        <dbReference type="ARBA" id="ARBA00007596"/>
    </source>
</evidence>
<evidence type="ECO:0000256" key="3">
    <source>
        <dbReference type="ARBA" id="ARBA00023274"/>
    </source>
</evidence>
<dbReference type="Pfam" id="PF00471">
    <property type="entry name" value="Ribosomal_L33"/>
    <property type="match status" value="1"/>
</dbReference>
<dbReference type="SUPFAM" id="SSF57829">
    <property type="entry name" value="Zn-binding ribosomal proteins"/>
    <property type="match status" value="1"/>
</dbReference>
<dbReference type="PANTHER" id="PTHR43168:SF2">
    <property type="entry name" value="LARGE RIBOSOMAL SUBUNIT PROTEIN BL33C"/>
    <property type="match status" value="1"/>
</dbReference>